<gene>
    <name evidence="8" type="ORF">IDH45_08260</name>
</gene>
<evidence type="ECO:0000256" key="1">
    <source>
        <dbReference type="ARBA" id="ARBA00022617"/>
    </source>
</evidence>
<evidence type="ECO:0000256" key="2">
    <source>
        <dbReference type="ARBA" id="ARBA00022723"/>
    </source>
</evidence>
<evidence type="ECO:0000313" key="8">
    <source>
        <dbReference type="EMBL" id="MBD2861971.1"/>
    </source>
</evidence>
<evidence type="ECO:0000259" key="6">
    <source>
        <dbReference type="PROSITE" id="PS51007"/>
    </source>
</evidence>
<feature type="domain" description="Cytochrome c" evidence="6">
    <location>
        <begin position="45"/>
        <end position="122"/>
    </location>
</feature>
<dbReference type="PROSITE" id="PS51007">
    <property type="entry name" value="CYTC"/>
    <property type="match status" value="1"/>
</dbReference>
<dbReference type="PANTHER" id="PTHR43308:SF5">
    <property type="entry name" value="S-LAYER PROTEIN _ PEPTIDOGLYCAN ENDO-BETA-N-ACETYLGLUCOSAMINIDASE"/>
    <property type="match status" value="1"/>
</dbReference>
<name>A0A927C9J5_9BACL</name>
<comment type="caution">
    <text evidence="8">The sequence shown here is derived from an EMBL/GenBank/DDBJ whole genome shotgun (WGS) entry which is preliminary data.</text>
</comment>
<proteinExistence type="predicted"/>
<sequence>MPLITDRQRKWLIAAAIGTVALAAAALPFQQPPTSAQTNAGSASGTLSSGEELYKQHCLSCHAADGAGRGSNPALTTERFKKKYGTFEEAYGYISTEMPQNAPATLRNEDYEAIVNYVLSLNGIPTELSDIEAHWARDSILALHRKRAVDGYIEDGKLLYKPEQNITRAELITYLVKAKQLFLSNGSGPDITDIAKSPYKTYIATSIEYGIVDGYPDSTFRPDQEITRSEIAAILTRSEALDTSGQDGGTAAAFGDVEGHWAEGLIYAAVRAELFDGYDDGTFRPDRPITRAEAAAVIARVSP</sequence>
<dbReference type="InterPro" id="IPR051465">
    <property type="entry name" value="Cell_Envelope_Struct_Comp"/>
</dbReference>
<dbReference type="GO" id="GO:0046872">
    <property type="term" value="F:metal ion binding"/>
    <property type="evidence" value="ECO:0007669"/>
    <property type="project" value="UniProtKB-KW"/>
</dbReference>
<feature type="domain" description="SLH" evidence="7">
    <location>
        <begin position="123"/>
        <end position="185"/>
    </location>
</feature>
<dbReference type="PROSITE" id="PS51272">
    <property type="entry name" value="SLH"/>
    <property type="match status" value="3"/>
</dbReference>
<dbReference type="PANTHER" id="PTHR43308">
    <property type="entry name" value="OUTER MEMBRANE PROTEIN ALPHA-RELATED"/>
    <property type="match status" value="1"/>
</dbReference>
<dbReference type="InterPro" id="IPR036909">
    <property type="entry name" value="Cyt_c-like_dom_sf"/>
</dbReference>
<reference evidence="8" key="1">
    <citation type="submission" date="2020-09" db="EMBL/GenBank/DDBJ databases">
        <title>A novel bacterium of genus Paenibacillus, isolated from South China Sea.</title>
        <authorList>
            <person name="Huang H."/>
            <person name="Mo K."/>
            <person name="Hu Y."/>
        </authorList>
    </citation>
    <scope>NUCLEOTIDE SEQUENCE</scope>
    <source>
        <strain evidence="8">IB182363</strain>
    </source>
</reference>
<dbReference type="InterPro" id="IPR001119">
    <property type="entry name" value="SLH_dom"/>
</dbReference>
<dbReference type="Pfam" id="PF00395">
    <property type="entry name" value="SLH"/>
    <property type="match status" value="3"/>
</dbReference>
<dbReference type="EMBL" id="JACXJA010000007">
    <property type="protein sequence ID" value="MBD2861971.1"/>
    <property type="molecule type" value="Genomic_DNA"/>
</dbReference>
<keyword evidence="3 4" id="KW-0408">Iron</keyword>
<dbReference type="Pfam" id="PF13442">
    <property type="entry name" value="Cytochrome_CBB3"/>
    <property type="match status" value="1"/>
</dbReference>
<feature type="domain" description="SLH" evidence="7">
    <location>
        <begin position="249"/>
        <end position="303"/>
    </location>
</feature>
<evidence type="ECO:0000259" key="7">
    <source>
        <dbReference type="PROSITE" id="PS51272"/>
    </source>
</evidence>
<dbReference type="GO" id="GO:0009055">
    <property type="term" value="F:electron transfer activity"/>
    <property type="evidence" value="ECO:0007669"/>
    <property type="project" value="InterPro"/>
</dbReference>
<accession>A0A927C9J5</accession>
<evidence type="ECO:0000256" key="3">
    <source>
        <dbReference type="ARBA" id="ARBA00023004"/>
    </source>
</evidence>
<keyword evidence="1 4" id="KW-0349">Heme</keyword>
<dbReference type="Proteomes" id="UP000639396">
    <property type="component" value="Unassembled WGS sequence"/>
</dbReference>
<dbReference type="InterPro" id="IPR009056">
    <property type="entry name" value="Cyt_c-like_dom"/>
</dbReference>
<organism evidence="8 9">
    <name type="scientific">Paenibacillus oceani</name>
    <dbReference type="NCBI Taxonomy" id="2772510"/>
    <lineage>
        <taxon>Bacteria</taxon>
        <taxon>Bacillati</taxon>
        <taxon>Bacillota</taxon>
        <taxon>Bacilli</taxon>
        <taxon>Bacillales</taxon>
        <taxon>Paenibacillaceae</taxon>
        <taxon>Paenibacillus</taxon>
    </lineage>
</organism>
<evidence type="ECO:0000256" key="4">
    <source>
        <dbReference type="PROSITE-ProRule" id="PRU00433"/>
    </source>
</evidence>
<feature type="chain" id="PRO_5039159581" evidence="5">
    <location>
        <begin position="27"/>
        <end position="303"/>
    </location>
</feature>
<dbReference type="AlphaFoldDB" id="A0A927C9J5"/>
<feature type="signal peptide" evidence="5">
    <location>
        <begin position="1"/>
        <end position="26"/>
    </location>
</feature>
<keyword evidence="2 4" id="KW-0479">Metal-binding</keyword>
<dbReference type="Gene3D" id="1.10.760.10">
    <property type="entry name" value="Cytochrome c-like domain"/>
    <property type="match status" value="1"/>
</dbReference>
<dbReference type="SUPFAM" id="SSF46626">
    <property type="entry name" value="Cytochrome c"/>
    <property type="match status" value="1"/>
</dbReference>
<evidence type="ECO:0000256" key="5">
    <source>
        <dbReference type="SAM" id="SignalP"/>
    </source>
</evidence>
<keyword evidence="9" id="KW-1185">Reference proteome</keyword>
<keyword evidence="5" id="KW-0732">Signal</keyword>
<feature type="domain" description="SLH" evidence="7">
    <location>
        <begin position="186"/>
        <end position="248"/>
    </location>
</feature>
<evidence type="ECO:0000313" key="9">
    <source>
        <dbReference type="Proteomes" id="UP000639396"/>
    </source>
</evidence>
<dbReference type="GO" id="GO:0020037">
    <property type="term" value="F:heme binding"/>
    <property type="evidence" value="ECO:0007669"/>
    <property type="project" value="InterPro"/>
</dbReference>
<dbReference type="RefSeq" id="WP_190926422.1">
    <property type="nucleotide sequence ID" value="NZ_JACXJA010000007.1"/>
</dbReference>
<protein>
    <submittedName>
        <fullName evidence="8">S-layer homology domain-containing protein</fullName>
    </submittedName>
</protein>